<dbReference type="Proteomes" id="UP000790377">
    <property type="component" value="Unassembled WGS sequence"/>
</dbReference>
<accession>A0ACB8AFU2</accession>
<name>A0ACB8AFU2_9AGAM</name>
<organism evidence="1 2">
    <name type="scientific">Hygrophoropsis aurantiaca</name>
    <dbReference type="NCBI Taxonomy" id="72124"/>
    <lineage>
        <taxon>Eukaryota</taxon>
        <taxon>Fungi</taxon>
        <taxon>Dikarya</taxon>
        <taxon>Basidiomycota</taxon>
        <taxon>Agaricomycotina</taxon>
        <taxon>Agaricomycetes</taxon>
        <taxon>Agaricomycetidae</taxon>
        <taxon>Boletales</taxon>
        <taxon>Coniophorineae</taxon>
        <taxon>Hygrophoropsidaceae</taxon>
        <taxon>Hygrophoropsis</taxon>
    </lineage>
</organism>
<evidence type="ECO:0000313" key="1">
    <source>
        <dbReference type="EMBL" id="KAH7912100.1"/>
    </source>
</evidence>
<comment type="caution">
    <text evidence="1">The sequence shown here is derived from an EMBL/GenBank/DDBJ whole genome shotgun (WGS) entry which is preliminary data.</text>
</comment>
<keyword evidence="2" id="KW-1185">Reference proteome</keyword>
<sequence length="127" mass="13706">MTASWIDFFSLLTTTVFFVGAVLGVIYIAKQITAAIQSTKATLEEKGIAISDKGVSVKTSRRLERDDYVDATQRGFVKAFNASTFGPGGAADEKSHLTSKSSTSLNGDSKEKKSFGIRRVHSNTHAK</sequence>
<reference evidence="1" key="1">
    <citation type="journal article" date="2021" name="New Phytol.">
        <title>Evolutionary innovations through gain and loss of genes in the ectomycorrhizal Boletales.</title>
        <authorList>
            <person name="Wu G."/>
            <person name="Miyauchi S."/>
            <person name="Morin E."/>
            <person name="Kuo A."/>
            <person name="Drula E."/>
            <person name="Varga T."/>
            <person name="Kohler A."/>
            <person name="Feng B."/>
            <person name="Cao Y."/>
            <person name="Lipzen A."/>
            <person name="Daum C."/>
            <person name="Hundley H."/>
            <person name="Pangilinan J."/>
            <person name="Johnson J."/>
            <person name="Barry K."/>
            <person name="LaButti K."/>
            <person name="Ng V."/>
            <person name="Ahrendt S."/>
            <person name="Min B."/>
            <person name="Choi I.G."/>
            <person name="Park H."/>
            <person name="Plett J.M."/>
            <person name="Magnuson J."/>
            <person name="Spatafora J.W."/>
            <person name="Nagy L.G."/>
            <person name="Henrissat B."/>
            <person name="Grigoriev I.V."/>
            <person name="Yang Z.L."/>
            <person name="Xu J."/>
            <person name="Martin F.M."/>
        </authorList>
    </citation>
    <scope>NUCLEOTIDE SEQUENCE</scope>
    <source>
        <strain evidence="1">ATCC 28755</strain>
    </source>
</reference>
<evidence type="ECO:0000313" key="2">
    <source>
        <dbReference type="Proteomes" id="UP000790377"/>
    </source>
</evidence>
<gene>
    <name evidence="1" type="ORF">BJ138DRAFT_1149154</name>
</gene>
<protein>
    <submittedName>
        <fullName evidence="1">Uncharacterized protein</fullName>
    </submittedName>
</protein>
<proteinExistence type="predicted"/>
<dbReference type="EMBL" id="MU267659">
    <property type="protein sequence ID" value="KAH7912100.1"/>
    <property type="molecule type" value="Genomic_DNA"/>
</dbReference>